<dbReference type="Gene3D" id="1.25.10.10">
    <property type="entry name" value="Leucine-rich Repeat Variant"/>
    <property type="match status" value="1"/>
</dbReference>
<protein>
    <submittedName>
        <fullName evidence="2">Uncharacterized protein</fullName>
    </submittedName>
</protein>
<name>A0A5J4WCK3_9EUKA</name>
<dbReference type="Proteomes" id="UP000324800">
    <property type="component" value="Unassembled WGS sequence"/>
</dbReference>
<dbReference type="AlphaFoldDB" id="A0A5J4WCK3"/>
<dbReference type="PANTHER" id="PTHR12239">
    <property type="entry name" value="PROTEIN CBG20215-RELATED"/>
    <property type="match status" value="1"/>
</dbReference>
<comment type="caution">
    <text evidence="2">The sequence shown here is derived from an EMBL/GenBank/DDBJ whole genome shotgun (WGS) entry which is preliminary data.</text>
</comment>
<feature type="compositionally biased region" description="Basic and acidic residues" evidence="1">
    <location>
        <begin position="346"/>
        <end position="383"/>
    </location>
</feature>
<dbReference type="SUPFAM" id="SSF48371">
    <property type="entry name" value="ARM repeat"/>
    <property type="match status" value="1"/>
</dbReference>
<evidence type="ECO:0000313" key="2">
    <source>
        <dbReference type="EMBL" id="KAA6392667.1"/>
    </source>
</evidence>
<dbReference type="InterPro" id="IPR016024">
    <property type="entry name" value="ARM-type_fold"/>
</dbReference>
<dbReference type="PANTHER" id="PTHR12239:SF41">
    <property type="entry name" value="MEMBRANE ASSOCIATED PROTEIN, PUTATIVE-RELATED"/>
    <property type="match status" value="1"/>
</dbReference>
<feature type="region of interest" description="Disordered" evidence="1">
    <location>
        <begin position="323"/>
        <end position="418"/>
    </location>
</feature>
<accession>A0A5J4WCK3</accession>
<feature type="compositionally biased region" description="Polar residues" evidence="1">
    <location>
        <begin position="384"/>
        <end position="405"/>
    </location>
</feature>
<organism evidence="2 3">
    <name type="scientific">Streblomastix strix</name>
    <dbReference type="NCBI Taxonomy" id="222440"/>
    <lineage>
        <taxon>Eukaryota</taxon>
        <taxon>Metamonada</taxon>
        <taxon>Preaxostyla</taxon>
        <taxon>Oxymonadida</taxon>
        <taxon>Streblomastigidae</taxon>
        <taxon>Streblomastix</taxon>
    </lineage>
</organism>
<evidence type="ECO:0000256" key="1">
    <source>
        <dbReference type="SAM" id="MobiDB-lite"/>
    </source>
</evidence>
<proteinExistence type="predicted"/>
<gene>
    <name evidence="2" type="ORF">EZS28_011805</name>
</gene>
<evidence type="ECO:0000313" key="3">
    <source>
        <dbReference type="Proteomes" id="UP000324800"/>
    </source>
</evidence>
<dbReference type="EMBL" id="SNRW01002470">
    <property type="protein sequence ID" value="KAA6392667.1"/>
    <property type="molecule type" value="Genomic_DNA"/>
</dbReference>
<dbReference type="InterPro" id="IPR011989">
    <property type="entry name" value="ARM-like"/>
</dbReference>
<sequence>MQRDPSAETVKQIVQIVLRLKQANLAEDEQIAALQQIVILTISTLDQPMVARDSGAIEIASFLIGQTQNMRLKQLCGAVITLIGQAGAEEDEIDWACVCSPLVTMLFSTNESFSNTGKIALINILGRNDNAEIGLLQINFMDRSAQILHEYMANSSSQTTITRSPIIVMNILEIIDKILTVATQRIPNSQKLNQVLEKMKSGGSREIQRKSRILLSLFEEQSEQSEEMNENVDVRQLEIKLKESEQKRIEAEQGRKEAEQINKEIEIGKREAEVGRREADERTRIAEEQKRIIEEQKRVVELQLQDEQRRRIELEQKLQEEQRKRTQAEQAQRNAEQGKINAVQQKNEEERKRIDAEQGKRNADERTRIAEQGKSQEERKRTQAEQSQRNAEQYQRNAEQSQRNAEQGKREAEQKTRTLEERIRVAEEEKKQKDEKIYKIESEAFDILKSINNEQDYPPSSYQDWVQLKKQLEVQENGTQQQIEQIRQQKINTVQKIITLLIGQSDDDLRREAVEVGIIDAIIKILNNWPLDKIGISLLWGFFNFTYPCCIEVKSLITAKNPYPAFVRLFDHPDTLIIERAVLLFFNAAVAAASQVPNQTTHSHFQIITNCNGINKLYALFKRNINPYIQKYIAFSFAMLYQAREIPDATARREIIAYIKPLSRDSDKWTSFSASWILDYIAQNAVNRAEILKDGFVIPKWQK</sequence>
<dbReference type="InterPro" id="IPR052293">
    <property type="entry name" value="SRRP"/>
</dbReference>
<reference evidence="2 3" key="1">
    <citation type="submission" date="2019-03" db="EMBL/GenBank/DDBJ databases">
        <title>Single cell metagenomics reveals metabolic interactions within the superorganism composed of flagellate Streblomastix strix and complex community of Bacteroidetes bacteria on its surface.</title>
        <authorList>
            <person name="Treitli S.C."/>
            <person name="Kolisko M."/>
            <person name="Husnik F."/>
            <person name="Keeling P."/>
            <person name="Hampl V."/>
        </authorList>
    </citation>
    <scope>NUCLEOTIDE SEQUENCE [LARGE SCALE GENOMIC DNA]</scope>
    <source>
        <strain evidence="2">ST1C</strain>
    </source>
</reference>
<feature type="compositionally biased region" description="Basic and acidic residues" evidence="1">
    <location>
        <begin position="406"/>
        <end position="418"/>
    </location>
</feature>